<keyword evidence="1" id="KW-0472">Membrane</keyword>
<dbReference type="AlphaFoldDB" id="A0A7X0SVF3"/>
<proteinExistence type="predicted"/>
<dbReference type="RefSeq" id="WP_185132255.1">
    <property type="nucleotide sequence ID" value="NZ_JACJVO010000034.1"/>
</dbReference>
<sequence>MKKIWLTGLYVGVLSGVAGIAMFYLMIAITGFRFEQLNPVSILAVSVLVNLAGAWLYALLRRKTSRPGLIYAAIAIAIATLLSLMDWAYPQEPQIGDVAGPVHSVVVTVSIVLIPLRLRRMRR</sequence>
<feature type="transmembrane region" description="Helical" evidence="1">
    <location>
        <begin position="7"/>
        <end position="34"/>
    </location>
</feature>
<accession>A0A7X0SVF3</accession>
<dbReference type="Pfam" id="PF19545">
    <property type="entry name" value="DUF6069"/>
    <property type="match status" value="1"/>
</dbReference>
<organism evidence="2 3">
    <name type="scientific">Cohnella zeiphila</name>
    <dbReference type="NCBI Taxonomy" id="2761120"/>
    <lineage>
        <taxon>Bacteria</taxon>
        <taxon>Bacillati</taxon>
        <taxon>Bacillota</taxon>
        <taxon>Bacilli</taxon>
        <taxon>Bacillales</taxon>
        <taxon>Paenibacillaceae</taxon>
        <taxon>Cohnella</taxon>
    </lineage>
</organism>
<gene>
    <name evidence="2" type="ORF">H7C18_27095</name>
</gene>
<feature type="transmembrane region" description="Helical" evidence="1">
    <location>
        <begin position="101"/>
        <end position="118"/>
    </location>
</feature>
<name>A0A7X0SVF3_9BACL</name>
<protein>
    <submittedName>
        <fullName evidence="2">Uncharacterized protein</fullName>
    </submittedName>
</protein>
<evidence type="ECO:0000313" key="2">
    <source>
        <dbReference type="EMBL" id="MBB6734598.1"/>
    </source>
</evidence>
<feature type="transmembrane region" description="Helical" evidence="1">
    <location>
        <begin position="69"/>
        <end position="89"/>
    </location>
</feature>
<dbReference type="EMBL" id="JACJVO010000034">
    <property type="protein sequence ID" value="MBB6734598.1"/>
    <property type="molecule type" value="Genomic_DNA"/>
</dbReference>
<evidence type="ECO:0000256" key="1">
    <source>
        <dbReference type="SAM" id="Phobius"/>
    </source>
</evidence>
<feature type="transmembrane region" description="Helical" evidence="1">
    <location>
        <begin position="40"/>
        <end position="60"/>
    </location>
</feature>
<reference evidence="2 3" key="1">
    <citation type="submission" date="2020-08" db="EMBL/GenBank/DDBJ databases">
        <title>Cohnella phylogeny.</title>
        <authorList>
            <person name="Dunlap C."/>
        </authorList>
    </citation>
    <scope>NUCLEOTIDE SEQUENCE [LARGE SCALE GENOMIC DNA]</scope>
    <source>
        <strain evidence="2 3">CBP 2801</strain>
    </source>
</reference>
<keyword evidence="1" id="KW-0812">Transmembrane</keyword>
<keyword evidence="3" id="KW-1185">Reference proteome</keyword>
<dbReference type="InterPro" id="IPR045713">
    <property type="entry name" value="DUF6069"/>
</dbReference>
<keyword evidence="1" id="KW-1133">Transmembrane helix</keyword>
<comment type="caution">
    <text evidence="2">The sequence shown here is derived from an EMBL/GenBank/DDBJ whole genome shotgun (WGS) entry which is preliminary data.</text>
</comment>
<dbReference type="Proteomes" id="UP000564644">
    <property type="component" value="Unassembled WGS sequence"/>
</dbReference>
<evidence type="ECO:0000313" key="3">
    <source>
        <dbReference type="Proteomes" id="UP000564644"/>
    </source>
</evidence>